<feature type="transmembrane region" description="Helical" evidence="6">
    <location>
        <begin position="296"/>
        <end position="315"/>
    </location>
</feature>
<feature type="transmembrane region" description="Helical" evidence="6">
    <location>
        <begin position="457"/>
        <end position="479"/>
    </location>
</feature>
<evidence type="ECO:0000256" key="1">
    <source>
        <dbReference type="ARBA" id="ARBA00004651"/>
    </source>
</evidence>
<gene>
    <name evidence="7" type="ORF">IAD49_02520</name>
</gene>
<feature type="transmembrane region" description="Helical" evidence="6">
    <location>
        <begin position="254"/>
        <end position="273"/>
    </location>
</feature>
<organism evidence="7 8">
    <name type="scientific">Candidatus Fimihabitans intestinipullorum</name>
    <dbReference type="NCBI Taxonomy" id="2840820"/>
    <lineage>
        <taxon>Bacteria</taxon>
        <taxon>Bacillati</taxon>
        <taxon>Mycoplasmatota</taxon>
        <taxon>Mycoplasmatota incertae sedis</taxon>
        <taxon>Candidatus Fimihabitans</taxon>
    </lineage>
</organism>
<accession>A0A9D1HTT0</accession>
<dbReference type="Pfam" id="PF03606">
    <property type="entry name" value="DcuC"/>
    <property type="match status" value="1"/>
</dbReference>
<dbReference type="InterPro" id="IPR051679">
    <property type="entry name" value="DASS-Related_Transporters"/>
</dbReference>
<evidence type="ECO:0000256" key="4">
    <source>
        <dbReference type="ARBA" id="ARBA00022989"/>
    </source>
</evidence>
<name>A0A9D1HTT0_9BACT</name>
<evidence type="ECO:0000256" key="5">
    <source>
        <dbReference type="ARBA" id="ARBA00023136"/>
    </source>
</evidence>
<dbReference type="PANTHER" id="PTHR43652">
    <property type="entry name" value="BASIC AMINO ACID ANTIPORTER YFCC-RELATED"/>
    <property type="match status" value="1"/>
</dbReference>
<keyword evidence="3 6" id="KW-0812">Transmembrane</keyword>
<feature type="transmembrane region" description="Helical" evidence="6">
    <location>
        <begin position="375"/>
        <end position="400"/>
    </location>
</feature>
<comment type="caution">
    <text evidence="7">The sequence shown here is derived from an EMBL/GenBank/DDBJ whole genome shotgun (WGS) entry which is preliminary data.</text>
</comment>
<evidence type="ECO:0000313" key="8">
    <source>
        <dbReference type="Proteomes" id="UP000824087"/>
    </source>
</evidence>
<dbReference type="EMBL" id="DVML01000013">
    <property type="protein sequence ID" value="HIU22438.1"/>
    <property type="molecule type" value="Genomic_DNA"/>
</dbReference>
<reference evidence="7" key="1">
    <citation type="submission" date="2020-10" db="EMBL/GenBank/DDBJ databases">
        <authorList>
            <person name="Gilroy R."/>
        </authorList>
    </citation>
    <scope>NUCLEOTIDE SEQUENCE</scope>
    <source>
        <strain evidence="7">CHK197-8231</strain>
    </source>
</reference>
<feature type="transmembrane region" description="Helical" evidence="6">
    <location>
        <begin position="9"/>
        <end position="30"/>
    </location>
</feature>
<feature type="transmembrane region" description="Helical" evidence="6">
    <location>
        <begin position="420"/>
        <end position="445"/>
    </location>
</feature>
<dbReference type="PANTHER" id="PTHR43652:SF6">
    <property type="entry name" value="ARGININE REPRESSOR"/>
    <property type="match status" value="1"/>
</dbReference>
<reference evidence="7" key="2">
    <citation type="journal article" date="2021" name="PeerJ">
        <title>Extensive microbial diversity within the chicken gut microbiome revealed by metagenomics and culture.</title>
        <authorList>
            <person name="Gilroy R."/>
            <person name="Ravi A."/>
            <person name="Getino M."/>
            <person name="Pursley I."/>
            <person name="Horton D.L."/>
            <person name="Alikhan N.F."/>
            <person name="Baker D."/>
            <person name="Gharbi K."/>
            <person name="Hall N."/>
            <person name="Watson M."/>
            <person name="Adriaenssens E.M."/>
            <person name="Foster-Nyarko E."/>
            <person name="Jarju S."/>
            <person name="Secka A."/>
            <person name="Antonio M."/>
            <person name="Oren A."/>
            <person name="Chaudhuri R.R."/>
            <person name="La Ragione R."/>
            <person name="Hildebrand F."/>
            <person name="Pallen M.J."/>
        </authorList>
    </citation>
    <scope>NUCLEOTIDE SEQUENCE</scope>
    <source>
        <strain evidence="7">CHK197-8231</strain>
    </source>
</reference>
<dbReference type="GO" id="GO:0005886">
    <property type="term" value="C:plasma membrane"/>
    <property type="evidence" value="ECO:0007669"/>
    <property type="project" value="UniProtKB-SubCell"/>
</dbReference>
<sequence length="480" mass="51770">MAKKKRKGFLTSFSIIFILIFALGLATYFLPQAKFNGDQIVNGSGVVRASLSDVLLAPILGFENAIDVCIFVLILGGFLATVYRTKALETGIRALVKKLKGNELALIPILMFIFSVGGTTYGMLEETVGFYALLAAAMVMAGMDTVVSSAIVLLGAGSGVLGSTINPFAVGAAVSALPEGTVVNQGLIIGIGMMLWVTTLIISIMFVMNYARKVIKKKGSTILSLRERKNMELEYGAAAADKAYDTKLNEKQKVTLLLFVLTFIVMIVGFIPWEDFGITFFADNTGWLTGTPMGQWYFYEAALWFLVMSVVIGLINRTGEKQFVDTFIDGADDMVGVILIIAIARGASVLMQSTYLDNFIIYNAAELLQSVPPIIFAPFNYVIHIILSILVPSSSGLVTLSAPIIGPIADQLGYSVETTVMTLVAANGLVNLITPTCGAIMGGLALAKVEYTTWFRWAFKVVVTIAVVNILILTTLMIFL</sequence>
<feature type="transmembrane region" description="Helical" evidence="6">
    <location>
        <begin position="183"/>
        <end position="208"/>
    </location>
</feature>
<feature type="transmembrane region" description="Helical" evidence="6">
    <location>
        <begin position="65"/>
        <end position="83"/>
    </location>
</feature>
<feature type="transmembrane region" description="Helical" evidence="6">
    <location>
        <begin position="130"/>
        <end position="153"/>
    </location>
</feature>
<keyword evidence="5 6" id="KW-0472">Membrane</keyword>
<evidence type="ECO:0000313" key="7">
    <source>
        <dbReference type="EMBL" id="HIU22438.1"/>
    </source>
</evidence>
<evidence type="ECO:0000256" key="3">
    <source>
        <dbReference type="ARBA" id="ARBA00022692"/>
    </source>
</evidence>
<feature type="transmembrane region" description="Helical" evidence="6">
    <location>
        <begin position="104"/>
        <end position="124"/>
    </location>
</feature>
<evidence type="ECO:0000256" key="2">
    <source>
        <dbReference type="ARBA" id="ARBA00022475"/>
    </source>
</evidence>
<comment type="subcellular location">
    <subcellularLocation>
        <location evidence="1">Cell membrane</location>
        <topology evidence="1">Multi-pass membrane protein</topology>
    </subcellularLocation>
</comment>
<feature type="transmembrane region" description="Helical" evidence="6">
    <location>
        <begin position="160"/>
        <end position="177"/>
    </location>
</feature>
<dbReference type="InterPro" id="IPR018385">
    <property type="entry name" value="C4_dicarb_anaerob_car-like"/>
</dbReference>
<dbReference type="Proteomes" id="UP000824087">
    <property type="component" value="Unassembled WGS sequence"/>
</dbReference>
<protein>
    <submittedName>
        <fullName evidence="7">YfcC family protein</fullName>
    </submittedName>
</protein>
<keyword evidence="2" id="KW-1003">Cell membrane</keyword>
<dbReference type="AlphaFoldDB" id="A0A9D1HTT0"/>
<evidence type="ECO:0000256" key="6">
    <source>
        <dbReference type="SAM" id="Phobius"/>
    </source>
</evidence>
<feature type="transmembrane region" description="Helical" evidence="6">
    <location>
        <begin position="335"/>
        <end position="355"/>
    </location>
</feature>
<proteinExistence type="predicted"/>
<keyword evidence="4 6" id="KW-1133">Transmembrane helix</keyword>